<name>A0ABW7LTB5_9RHOB</name>
<evidence type="ECO:0008006" key="10">
    <source>
        <dbReference type="Google" id="ProtNLM"/>
    </source>
</evidence>
<evidence type="ECO:0000256" key="3">
    <source>
        <dbReference type="ARBA" id="ARBA00022452"/>
    </source>
</evidence>
<dbReference type="RefSeq" id="WP_395135924.1">
    <property type="nucleotide sequence ID" value="NZ_JBIMPR010000026.1"/>
</dbReference>
<keyword evidence="4 7" id="KW-0812">Transmembrane</keyword>
<evidence type="ECO:0000256" key="1">
    <source>
        <dbReference type="ARBA" id="ARBA00004571"/>
    </source>
</evidence>
<evidence type="ECO:0000256" key="6">
    <source>
        <dbReference type="ARBA" id="ARBA00023237"/>
    </source>
</evidence>
<evidence type="ECO:0000256" key="4">
    <source>
        <dbReference type="ARBA" id="ARBA00022692"/>
    </source>
</evidence>
<dbReference type="InterPro" id="IPR036942">
    <property type="entry name" value="Beta-barrel_TonB_sf"/>
</dbReference>
<keyword evidence="5 7" id="KW-0472">Membrane</keyword>
<dbReference type="PROSITE" id="PS52016">
    <property type="entry name" value="TONB_DEPENDENT_REC_3"/>
    <property type="match status" value="1"/>
</dbReference>
<reference evidence="8 9" key="1">
    <citation type="submission" date="2024-10" db="EMBL/GenBank/DDBJ databases">
        <title>Paracoccus drimophilus sp. nov., a novel bacterium from corn roots in Hunan.</title>
        <authorList>
            <person name="Li X."/>
        </authorList>
    </citation>
    <scope>NUCLEOTIDE SEQUENCE [LARGE SCALE GENOMIC DNA]</scope>
    <source>
        <strain evidence="8 9">NGMCC 1.201697</strain>
    </source>
</reference>
<comment type="similarity">
    <text evidence="7">Belongs to the TonB-dependent receptor family.</text>
</comment>
<comment type="caution">
    <text evidence="8">The sequence shown here is derived from an EMBL/GenBank/DDBJ whole genome shotgun (WGS) entry which is preliminary data.</text>
</comment>
<evidence type="ECO:0000256" key="7">
    <source>
        <dbReference type="PROSITE-ProRule" id="PRU01360"/>
    </source>
</evidence>
<dbReference type="Gene3D" id="2.40.170.20">
    <property type="entry name" value="TonB-dependent receptor, beta-barrel domain"/>
    <property type="match status" value="1"/>
</dbReference>
<comment type="subcellular location">
    <subcellularLocation>
        <location evidence="1 7">Cell outer membrane</location>
        <topology evidence="1 7">Multi-pass membrane protein</topology>
    </subcellularLocation>
</comment>
<keyword evidence="3 7" id="KW-1134">Transmembrane beta strand</keyword>
<organism evidence="8 9">
    <name type="scientific">Paracoccus broussonetiae subsp. drimophilus</name>
    <dbReference type="NCBI Taxonomy" id="3373869"/>
    <lineage>
        <taxon>Bacteria</taxon>
        <taxon>Pseudomonadati</taxon>
        <taxon>Pseudomonadota</taxon>
        <taxon>Alphaproteobacteria</taxon>
        <taxon>Rhodobacterales</taxon>
        <taxon>Paracoccaceae</taxon>
        <taxon>Paracoccus</taxon>
        <taxon>Paracoccus broussonetiae</taxon>
    </lineage>
</organism>
<keyword evidence="9" id="KW-1185">Reference proteome</keyword>
<evidence type="ECO:0000256" key="2">
    <source>
        <dbReference type="ARBA" id="ARBA00022448"/>
    </source>
</evidence>
<evidence type="ECO:0000256" key="5">
    <source>
        <dbReference type="ARBA" id="ARBA00023136"/>
    </source>
</evidence>
<sequence>MLDAAFTYQMQEETDKAIDVSNLLDEQHVSGVGTNYSHNPGRELQATLRHRFQ</sequence>
<gene>
    <name evidence="8" type="ORF">ACHFJ0_21910</name>
</gene>
<evidence type="ECO:0000313" key="9">
    <source>
        <dbReference type="Proteomes" id="UP001609376"/>
    </source>
</evidence>
<dbReference type="Proteomes" id="UP001609376">
    <property type="component" value="Unassembled WGS sequence"/>
</dbReference>
<proteinExistence type="inferred from homology"/>
<keyword evidence="6 7" id="KW-0998">Cell outer membrane</keyword>
<evidence type="ECO:0000313" key="8">
    <source>
        <dbReference type="EMBL" id="MFH5776908.1"/>
    </source>
</evidence>
<accession>A0ABW7LTB5</accession>
<dbReference type="EMBL" id="JBIMPR010000026">
    <property type="protein sequence ID" value="MFH5776908.1"/>
    <property type="molecule type" value="Genomic_DNA"/>
</dbReference>
<dbReference type="InterPro" id="IPR039426">
    <property type="entry name" value="TonB-dep_rcpt-like"/>
</dbReference>
<protein>
    <recommendedName>
        <fullName evidence="10">TonB-dependent receptor</fullName>
    </recommendedName>
</protein>
<keyword evidence="2 7" id="KW-0813">Transport</keyword>